<dbReference type="Pfam" id="PF16507">
    <property type="entry name" value="HEAT_PSME4_mid"/>
    <property type="match status" value="1"/>
</dbReference>
<dbReference type="PANTHER" id="PTHR32170:SF3">
    <property type="entry name" value="PROTEASOME ACTIVATOR COMPLEX SUBUNIT 4"/>
    <property type="match status" value="1"/>
</dbReference>
<evidence type="ECO:0000313" key="14">
    <source>
        <dbReference type="EMBL" id="ETS74333.1"/>
    </source>
</evidence>
<evidence type="ECO:0000256" key="3">
    <source>
        <dbReference type="ARBA" id="ARBA00005739"/>
    </source>
</evidence>
<dbReference type="Pfam" id="PF23096">
    <property type="entry name" value="HEAT_PSME4"/>
    <property type="match status" value="1"/>
</dbReference>
<evidence type="ECO:0000259" key="12">
    <source>
        <dbReference type="Pfam" id="PF16547"/>
    </source>
</evidence>
<dbReference type="KEGG" id="pfy:PFICI_14199"/>
<comment type="similarity">
    <text evidence="3">Belongs to the BLM10 family.</text>
</comment>
<feature type="domain" description="Proteasome activator complex subunit 4-like HEAT repeat-like" evidence="13">
    <location>
        <begin position="1353"/>
        <end position="1561"/>
    </location>
</feature>
<dbReference type="InterPro" id="IPR035309">
    <property type="entry name" value="PSME4"/>
</dbReference>
<sequence length="1945" mass="221145">MEDHIDDSVGGPSLSGAAQFLSSFAGGETISRATSPGVPSAEDASDTSKRYRPRTFSYFELLPYPVEEEAQRDAALQGILKQLYIAIKAEDFSPGATHWTRQLQSWLNLKFDMPRELRANLAQLYFHLSLAPGLDGSTADRFSRMVSVLAKRKHLLKPIQDLTLDWKPIWKEIKSLVLPGEAPAHHSSRRRALKHMWKLCLQASIYFDPRERRAMLDEILPFFSTSDLQNAYIVVGALNILLPTTPCPPTEPQSQPSDFVPTFFHLWSLNTRSKVFDNAFLDIFSRMARDYLSCQHVPFSEHGIYTREQSDLIFTAILRLTEIPVGQANSPYTNLDYSSGLGLFLEKDKKKYPISYTISRFIVSSLSPMCLDKESSILNSLEGLMEAIDTFFHPSNQGAWTQMLAQLTFYLTDMFVSRWNKEQKGEQDTPADRRLTDELKKRFVLSLREVTFMGLFGKSTKITNMYFGSLQNLTYLEPDLMLPGALQRFYPSLQGLVEVHRTTSSLCGLQMIANIMSKQKGFRCHITALLALALPGIDANDLNKTQYTLNFIQSVAYSIPFVNLTLENSGIHDTTLAMQWVQGEMERMEHEGQEVKIDYHSELSDEDEANIVRSSTAGFGEFVIALLGKVFTLLENLPDSSYLRTGSPEDNIINTLPAALTPLFASLSPELFDIALDKLSTFVSTHVVHQARDSMAWICNALCKVNPEKTLKVFLPMLIVNIRNEIDYNGAASDRSNGTEVLPRDRALVWHVSILSMCVVHVGGEVLKYKKQLFEVAQYMQEKCRGLPTLHISNFIHHLLLNLTHTYPIDNALYEPDVVKRGLDVDDWGRGTAPADLTIKWHRATPEEIQFAVEVFQAQAEGAMQRLESLMSDDPPVSRSGKNKEWSDEVSRQLSQIRLVISGIATLFDPKRASGELNGHVNGDEEMRDAEEEEDPLAEVGEDDETRPQYKYQSGYLLSPADPLYIRIHDVRDNIGHLLSRIHSFLNSHQADDVACFTALYSTYRMWITDVGFERSAHPLERLVRLYKADVGPFKISALRKAYPRPLLIKRADAYHLQRVKHNASVRNKSELDIRLLLDLAESCISPYADVRKVAQSAQDASLKVLIGGRPLVIPVILERFRKALAEVDHDRIKGSMYTLFSTSLLKTLIRDWRFAPDLMRLYIQAAGVDKTSIQHLGSSALYHLIEFGKRFELMVLVDEALVDFIRPSEDCSQVIQSRHNFILERRKKVEAKKAELGIELVRMAKNAHWKTASRCAIFSTNLCLRFDSVAPAEFIELAVTGANDPHPGLRTGYITAFSNIFTVIDQRAVYNHSYRDYLEEKEKDSNKVVVDVPRGDAAYTERFLDQFTHPENAEYYVDTDHVGWLVWGKQFNASRAKPTRFDDYDEVEKRVRKQIGDMLDREWLKKCFGYLKQEPRDTSADRFRSQNVILLMHVFDLMNYGQTVLTFEDVKELTMELYGDGSDKHQHRATAEIIGALLAGSADDPIEMRDQAWGFAQPLMLKIFADSLTPENLSYWSTCLHFIIDTKDPRRAHELVESLSSFRLDMTSNAAFKESSKVLLLEILINDCGWHFRREKPILDDFLAHIDHPYKSVRESIGRVIATIYRTRYHESFENVSTLLEKNKAESAIGVRPYQPTEEFSSTIKDVFGRLEKWRHEREPGQQTPSSYTSGSKTVLTWLDSTLSSQECTQLVSFFPEPFMDQLLHMMDVKEDPELMRLAYHVYRHLPNIPFRSGEDDAFINALIRIGKGATSWHQRLRALVNMQVIYFRRLFLSRPAQRELLFDGVGDMLADSQLEVRTVAGATLAGMIRCSPAAIRNPIIETLKKRFTAQLDKNPMPKKKLPGTDTPVNMTQQIVRRHAAVLGLGSLIEAFPYATPPPAWMPEVLALLARRAASDPGIVGKATKSILSEFKKTRQDSWGVDQKYFTSEQLEDLEGVLWKSYFA</sequence>
<dbReference type="GO" id="GO:0010499">
    <property type="term" value="P:proteasomal ubiquitin-independent protein catabolic process"/>
    <property type="evidence" value="ECO:0007669"/>
    <property type="project" value="TreeGrafter"/>
</dbReference>
<comment type="subcellular location">
    <subcellularLocation>
        <location evidence="2">Cytoplasm</location>
    </subcellularLocation>
    <subcellularLocation>
        <location evidence="1">Nucleus</location>
    </subcellularLocation>
</comment>
<evidence type="ECO:0000256" key="9">
    <source>
        <dbReference type="SAM" id="MobiDB-lite"/>
    </source>
</evidence>
<dbReference type="EMBL" id="KI912120">
    <property type="protein sequence ID" value="ETS74333.1"/>
    <property type="molecule type" value="Genomic_DNA"/>
</dbReference>
<keyword evidence="6" id="KW-0227">DNA damage</keyword>
<organism evidence="14 15">
    <name type="scientific">Pestalotiopsis fici (strain W106-1 / CGMCC3.15140)</name>
    <dbReference type="NCBI Taxonomy" id="1229662"/>
    <lineage>
        <taxon>Eukaryota</taxon>
        <taxon>Fungi</taxon>
        <taxon>Dikarya</taxon>
        <taxon>Ascomycota</taxon>
        <taxon>Pezizomycotina</taxon>
        <taxon>Sordariomycetes</taxon>
        <taxon>Xylariomycetidae</taxon>
        <taxon>Amphisphaeriales</taxon>
        <taxon>Sporocadaceae</taxon>
        <taxon>Pestalotiopsis</taxon>
    </lineage>
</organism>
<accession>W3WKE3</accession>
<name>W3WKE3_PESFW</name>
<protein>
    <recommendedName>
        <fullName evidence="16">Proteasome activator subunit 4</fullName>
    </recommendedName>
</protein>
<dbReference type="STRING" id="1229662.W3WKE3"/>
<evidence type="ECO:0000256" key="7">
    <source>
        <dbReference type="ARBA" id="ARBA00023204"/>
    </source>
</evidence>
<dbReference type="InterPro" id="IPR055455">
    <property type="entry name" value="HEAT_PSME4"/>
</dbReference>
<keyword evidence="7" id="KW-0234">DNA repair</keyword>
<dbReference type="InterPro" id="IPR032430">
    <property type="entry name" value="Blm10_mid"/>
</dbReference>
<dbReference type="GO" id="GO:0005829">
    <property type="term" value="C:cytosol"/>
    <property type="evidence" value="ECO:0007669"/>
    <property type="project" value="TreeGrafter"/>
</dbReference>
<dbReference type="GO" id="GO:0006281">
    <property type="term" value="P:DNA repair"/>
    <property type="evidence" value="ECO:0007669"/>
    <property type="project" value="UniProtKB-KW"/>
</dbReference>
<dbReference type="Pfam" id="PF11919">
    <property type="entry name" value="PSME4_C"/>
    <property type="match status" value="1"/>
</dbReference>
<feature type="domain" description="Proteasome activator complex subunit 4 C-terminal" evidence="10">
    <location>
        <begin position="1857"/>
        <end position="1945"/>
    </location>
</feature>
<evidence type="ECO:0000256" key="5">
    <source>
        <dbReference type="ARBA" id="ARBA00022737"/>
    </source>
</evidence>
<dbReference type="FunCoup" id="W3WKE3">
    <property type="interactions" value="335"/>
</dbReference>
<dbReference type="PANTHER" id="PTHR32170">
    <property type="entry name" value="PROTEASOME ACTIVATOR COMPLEX SUBUNIT 4"/>
    <property type="match status" value="1"/>
</dbReference>
<keyword evidence="8" id="KW-0539">Nucleus</keyword>
<dbReference type="GeneID" id="19279212"/>
<dbReference type="SUPFAM" id="SSF48371">
    <property type="entry name" value="ARM repeat"/>
    <property type="match status" value="1"/>
</dbReference>
<dbReference type="Pfam" id="PF16547">
    <property type="entry name" value="BLM10_N"/>
    <property type="match status" value="1"/>
</dbReference>
<evidence type="ECO:0000259" key="10">
    <source>
        <dbReference type="Pfam" id="PF11919"/>
    </source>
</evidence>
<dbReference type="OMA" id="ECTQLVP"/>
<keyword evidence="15" id="KW-1185">Reference proteome</keyword>
<dbReference type="GO" id="GO:0070628">
    <property type="term" value="F:proteasome binding"/>
    <property type="evidence" value="ECO:0007669"/>
    <property type="project" value="InterPro"/>
</dbReference>
<evidence type="ECO:0000313" key="15">
    <source>
        <dbReference type="Proteomes" id="UP000030651"/>
    </source>
</evidence>
<dbReference type="HOGENOM" id="CLU_000772_0_0_1"/>
<dbReference type="eggNOG" id="KOG1851">
    <property type="taxonomic scope" value="Eukaryota"/>
</dbReference>
<keyword evidence="5" id="KW-0677">Repeat</keyword>
<gene>
    <name evidence="14" type="ORF">PFICI_14199</name>
</gene>
<dbReference type="GO" id="GO:0016504">
    <property type="term" value="F:peptidase activator activity"/>
    <property type="evidence" value="ECO:0007669"/>
    <property type="project" value="InterPro"/>
</dbReference>
<evidence type="ECO:0008006" key="16">
    <source>
        <dbReference type="Google" id="ProtNLM"/>
    </source>
</evidence>
<evidence type="ECO:0000256" key="8">
    <source>
        <dbReference type="ARBA" id="ARBA00023242"/>
    </source>
</evidence>
<dbReference type="InterPro" id="IPR021843">
    <property type="entry name" value="PSME4_C"/>
</dbReference>
<feature type="region of interest" description="Disordered" evidence="9">
    <location>
        <begin position="29"/>
        <end position="49"/>
    </location>
</feature>
<feature type="compositionally biased region" description="Acidic residues" evidence="9">
    <location>
        <begin position="924"/>
        <end position="945"/>
    </location>
</feature>
<dbReference type="RefSeq" id="XP_007840971.1">
    <property type="nucleotide sequence ID" value="XM_007842780.1"/>
</dbReference>
<evidence type="ECO:0000256" key="6">
    <source>
        <dbReference type="ARBA" id="ARBA00022763"/>
    </source>
</evidence>
<feature type="domain" description="Proteasome activator Blm10 middle HEAT repeats region" evidence="11">
    <location>
        <begin position="381"/>
        <end position="908"/>
    </location>
</feature>
<feature type="region of interest" description="Disordered" evidence="9">
    <location>
        <begin position="915"/>
        <end position="945"/>
    </location>
</feature>
<dbReference type="InterPro" id="IPR016024">
    <property type="entry name" value="ARM-type_fold"/>
</dbReference>
<evidence type="ECO:0000256" key="2">
    <source>
        <dbReference type="ARBA" id="ARBA00004496"/>
    </source>
</evidence>
<dbReference type="InterPro" id="IPR032372">
    <property type="entry name" value="Blm10_N"/>
</dbReference>
<dbReference type="InParanoid" id="W3WKE3"/>
<evidence type="ECO:0000259" key="11">
    <source>
        <dbReference type="Pfam" id="PF16507"/>
    </source>
</evidence>
<keyword evidence="4" id="KW-0963">Cytoplasm</keyword>
<dbReference type="OrthoDB" id="17907at2759"/>
<proteinExistence type="inferred from homology"/>
<reference evidence="15" key="1">
    <citation type="journal article" date="2015" name="BMC Genomics">
        <title>Genomic and transcriptomic analysis of the endophytic fungus Pestalotiopsis fici reveals its lifestyle and high potential for synthesis of natural products.</title>
        <authorList>
            <person name="Wang X."/>
            <person name="Zhang X."/>
            <person name="Liu L."/>
            <person name="Xiang M."/>
            <person name="Wang W."/>
            <person name="Sun X."/>
            <person name="Che Y."/>
            <person name="Guo L."/>
            <person name="Liu G."/>
            <person name="Guo L."/>
            <person name="Wang C."/>
            <person name="Yin W.B."/>
            <person name="Stadler M."/>
            <person name="Zhang X."/>
            <person name="Liu X."/>
        </authorList>
    </citation>
    <scope>NUCLEOTIDE SEQUENCE [LARGE SCALE GENOMIC DNA]</scope>
    <source>
        <strain evidence="15">W106-1 / CGMCC3.15140</strain>
    </source>
</reference>
<evidence type="ECO:0000256" key="4">
    <source>
        <dbReference type="ARBA" id="ARBA00022490"/>
    </source>
</evidence>
<feature type="domain" description="Proteasome activator Blm10 N-terminal" evidence="12">
    <location>
        <begin position="28"/>
        <end position="95"/>
    </location>
</feature>
<dbReference type="GO" id="GO:0005634">
    <property type="term" value="C:nucleus"/>
    <property type="evidence" value="ECO:0007669"/>
    <property type="project" value="UniProtKB-SubCell"/>
</dbReference>
<evidence type="ECO:0000256" key="1">
    <source>
        <dbReference type="ARBA" id="ARBA00004123"/>
    </source>
</evidence>
<evidence type="ECO:0000259" key="13">
    <source>
        <dbReference type="Pfam" id="PF23096"/>
    </source>
</evidence>
<dbReference type="Proteomes" id="UP000030651">
    <property type="component" value="Unassembled WGS sequence"/>
</dbReference>